<name>A0A067QNG9_ZOONE</name>
<proteinExistence type="predicted"/>
<gene>
    <name evidence="1" type="ORF">L798_15242</name>
</gene>
<protein>
    <submittedName>
        <fullName evidence="1">Uncharacterized protein</fullName>
    </submittedName>
</protein>
<evidence type="ECO:0000313" key="2">
    <source>
        <dbReference type="Proteomes" id="UP000027135"/>
    </source>
</evidence>
<dbReference type="EMBL" id="KK869089">
    <property type="protein sequence ID" value="KDR11029.1"/>
    <property type="molecule type" value="Genomic_DNA"/>
</dbReference>
<organism evidence="1 2">
    <name type="scientific">Zootermopsis nevadensis</name>
    <name type="common">Dampwood termite</name>
    <dbReference type="NCBI Taxonomy" id="136037"/>
    <lineage>
        <taxon>Eukaryota</taxon>
        <taxon>Metazoa</taxon>
        <taxon>Ecdysozoa</taxon>
        <taxon>Arthropoda</taxon>
        <taxon>Hexapoda</taxon>
        <taxon>Insecta</taxon>
        <taxon>Pterygota</taxon>
        <taxon>Neoptera</taxon>
        <taxon>Polyneoptera</taxon>
        <taxon>Dictyoptera</taxon>
        <taxon>Blattodea</taxon>
        <taxon>Blattoidea</taxon>
        <taxon>Termitoidae</taxon>
        <taxon>Termopsidae</taxon>
        <taxon>Zootermopsis</taxon>
    </lineage>
</organism>
<keyword evidence="2" id="KW-1185">Reference proteome</keyword>
<evidence type="ECO:0000313" key="1">
    <source>
        <dbReference type="EMBL" id="KDR11029.1"/>
    </source>
</evidence>
<dbReference type="AlphaFoldDB" id="A0A067QNG9"/>
<reference evidence="1 2" key="1">
    <citation type="journal article" date="2014" name="Nat. Commun.">
        <title>Molecular traces of alternative social organization in a termite genome.</title>
        <authorList>
            <person name="Terrapon N."/>
            <person name="Li C."/>
            <person name="Robertson H.M."/>
            <person name="Ji L."/>
            <person name="Meng X."/>
            <person name="Booth W."/>
            <person name="Chen Z."/>
            <person name="Childers C.P."/>
            <person name="Glastad K.M."/>
            <person name="Gokhale K."/>
            <person name="Gowin J."/>
            <person name="Gronenberg W."/>
            <person name="Hermansen R.A."/>
            <person name="Hu H."/>
            <person name="Hunt B.G."/>
            <person name="Huylmans A.K."/>
            <person name="Khalil S.M."/>
            <person name="Mitchell R.D."/>
            <person name="Munoz-Torres M.C."/>
            <person name="Mustard J.A."/>
            <person name="Pan H."/>
            <person name="Reese J.T."/>
            <person name="Scharf M.E."/>
            <person name="Sun F."/>
            <person name="Vogel H."/>
            <person name="Xiao J."/>
            <person name="Yang W."/>
            <person name="Yang Z."/>
            <person name="Yang Z."/>
            <person name="Zhou J."/>
            <person name="Zhu J."/>
            <person name="Brent C.S."/>
            <person name="Elsik C.G."/>
            <person name="Goodisman M.A."/>
            <person name="Liberles D.A."/>
            <person name="Roe R.M."/>
            <person name="Vargo E.L."/>
            <person name="Vilcinskas A."/>
            <person name="Wang J."/>
            <person name="Bornberg-Bauer E."/>
            <person name="Korb J."/>
            <person name="Zhang G."/>
            <person name="Liebig J."/>
        </authorList>
    </citation>
    <scope>NUCLEOTIDE SEQUENCE [LARGE SCALE GENOMIC DNA]</scope>
    <source>
        <tissue evidence="1">Whole organism</tissue>
    </source>
</reference>
<accession>A0A067QNG9</accession>
<sequence length="40" mass="4591">MWIILNQITFKKIVGDKKNNGIVGKMCFVSNCSQPHHDVF</sequence>
<dbReference type="InParanoid" id="A0A067QNG9"/>
<dbReference type="Proteomes" id="UP000027135">
    <property type="component" value="Unassembled WGS sequence"/>
</dbReference>